<dbReference type="Gene3D" id="3.50.50.60">
    <property type="entry name" value="FAD/NAD(P)-binding domain"/>
    <property type="match status" value="1"/>
</dbReference>
<reference evidence="4" key="1">
    <citation type="journal article" date="2019" name="Int. J. Syst. Evol. Microbiol.">
        <title>The Global Catalogue of Microorganisms (GCM) 10K type strain sequencing project: providing services to taxonomists for standard genome sequencing and annotation.</title>
        <authorList>
            <consortium name="The Broad Institute Genomics Platform"/>
            <consortium name="The Broad Institute Genome Sequencing Center for Infectious Disease"/>
            <person name="Wu L."/>
            <person name="Ma J."/>
        </authorList>
    </citation>
    <scope>NUCLEOTIDE SEQUENCE [LARGE SCALE GENOMIC DNA]</scope>
    <source>
        <strain evidence="4">CGMCC 1.12931</strain>
    </source>
</reference>
<dbReference type="EMBL" id="BMGM01000007">
    <property type="protein sequence ID" value="GGE37260.1"/>
    <property type="molecule type" value="Genomic_DNA"/>
</dbReference>
<evidence type="ECO:0000256" key="1">
    <source>
        <dbReference type="ARBA" id="ARBA00023002"/>
    </source>
</evidence>
<evidence type="ECO:0000313" key="4">
    <source>
        <dbReference type="Proteomes" id="UP000599179"/>
    </source>
</evidence>
<dbReference type="InterPro" id="IPR036188">
    <property type="entry name" value="FAD/NAD-bd_sf"/>
</dbReference>
<keyword evidence="4" id="KW-1185">Reference proteome</keyword>
<dbReference type="PANTHER" id="PTHR13847:SF289">
    <property type="entry name" value="GLYCINE OXIDASE"/>
    <property type="match status" value="1"/>
</dbReference>
<name>A0ABQ1SHW8_9FLAO</name>
<keyword evidence="1" id="KW-0560">Oxidoreductase</keyword>
<comment type="caution">
    <text evidence="3">The sequence shown here is derived from an EMBL/GenBank/DDBJ whole genome shotgun (WGS) entry which is preliminary data.</text>
</comment>
<dbReference type="Gene3D" id="3.30.9.10">
    <property type="entry name" value="D-Amino Acid Oxidase, subunit A, domain 2"/>
    <property type="match status" value="1"/>
</dbReference>
<dbReference type="RefSeq" id="WP_188458668.1">
    <property type="nucleotide sequence ID" value="NZ_BMGM01000007.1"/>
</dbReference>
<protein>
    <submittedName>
        <fullName evidence="3">FAD-dependent oxidoreductase</fullName>
    </submittedName>
</protein>
<dbReference type="PANTHER" id="PTHR13847">
    <property type="entry name" value="SARCOSINE DEHYDROGENASE-RELATED"/>
    <property type="match status" value="1"/>
</dbReference>
<accession>A0ABQ1SHW8</accession>
<dbReference type="Pfam" id="PF01266">
    <property type="entry name" value="DAO"/>
    <property type="match status" value="1"/>
</dbReference>
<dbReference type="Proteomes" id="UP000599179">
    <property type="component" value="Unassembled WGS sequence"/>
</dbReference>
<gene>
    <name evidence="3" type="primary">fjo30</name>
    <name evidence="3" type="ORF">GCM10010832_16830</name>
</gene>
<dbReference type="InterPro" id="IPR006076">
    <property type="entry name" value="FAD-dep_OxRdtase"/>
</dbReference>
<organism evidence="3 4">
    <name type="scientific">Psychroflexus planctonicus</name>
    <dbReference type="NCBI Taxonomy" id="1526575"/>
    <lineage>
        <taxon>Bacteria</taxon>
        <taxon>Pseudomonadati</taxon>
        <taxon>Bacteroidota</taxon>
        <taxon>Flavobacteriia</taxon>
        <taxon>Flavobacteriales</taxon>
        <taxon>Flavobacteriaceae</taxon>
        <taxon>Psychroflexus</taxon>
    </lineage>
</organism>
<dbReference type="SUPFAM" id="SSF51971">
    <property type="entry name" value="Nucleotide-binding domain"/>
    <property type="match status" value="1"/>
</dbReference>
<evidence type="ECO:0000313" key="3">
    <source>
        <dbReference type="EMBL" id="GGE37260.1"/>
    </source>
</evidence>
<proteinExistence type="predicted"/>
<evidence type="ECO:0000259" key="2">
    <source>
        <dbReference type="Pfam" id="PF01266"/>
    </source>
</evidence>
<sequence length="341" mass="38586">MLDYIVVGFGISGLSLSKALSNKNRSFIIVSDASQKATLAAGGLVNPVMLKTGKLVWNINEFLPYAKQFYASFEVNAFSEYPIHRIFNSVEEQNNHLALANVINQEYVSTELVSAYNGIHAPFKMSKVNGGGVISIQKIVNHEMDRLKQLEQFVFSTFDYAKLNMHSDHVEYDGLKAKHIIFSEGFGIVNNPFFQKLSIQGNKGEYLIIQLKSLQLKAILKNKYFLIPLGDDLYKYGATYNRNEFDNQPSTVARDELQFHLNKMLTSEYTIVDQVAGIRPTVSDKKPIYGTHSKYKNVHVFNGMGSRGLLLAPLLANELINQLEDQLPLKKEIDIKRFKHL</sequence>
<feature type="domain" description="FAD dependent oxidoreductase" evidence="2">
    <location>
        <begin position="3"/>
        <end position="319"/>
    </location>
</feature>